<dbReference type="InterPro" id="IPR012676">
    <property type="entry name" value="TGS-like"/>
</dbReference>
<evidence type="ECO:0000256" key="4">
    <source>
        <dbReference type="HAMAP-Rule" id="MF_03167"/>
    </source>
</evidence>
<dbReference type="InterPro" id="IPR013029">
    <property type="entry name" value="YchF_C"/>
</dbReference>
<evidence type="ECO:0000256" key="1">
    <source>
        <dbReference type="ARBA" id="ARBA00022723"/>
    </source>
</evidence>
<keyword evidence="6" id="KW-0732">Signal</keyword>
<comment type="subunit">
    <text evidence="4">Monomer.</text>
</comment>
<dbReference type="InterPro" id="IPR027417">
    <property type="entry name" value="P-loop_NTPase"/>
</dbReference>
<dbReference type="OMA" id="ARQWTIR"/>
<dbReference type="NCBIfam" id="TIGR00092">
    <property type="entry name" value="redox-regulated ATPase YchF"/>
    <property type="match status" value="1"/>
</dbReference>
<feature type="chain" id="PRO_5003096246" description="Obg-like ATPase 1" evidence="6">
    <location>
        <begin position="20"/>
        <end position="415"/>
    </location>
</feature>
<name>D7G6Q9_ECTSI</name>
<evidence type="ECO:0000256" key="6">
    <source>
        <dbReference type="SAM" id="SignalP"/>
    </source>
</evidence>
<feature type="binding site" evidence="4">
    <location>
        <begin position="62"/>
        <end position="67"/>
    </location>
    <ligand>
        <name>ATP</name>
        <dbReference type="ChEBI" id="CHEBI:30616"/>
    </ligand>
</feature>
<dbReference type="SUPFAM" id="SSF81271">
    <property type="entry name" value="TGS-like"/>
    <property type="match status" value="1"/>
</dbReference>
<sequence>MLMRCMAGTVLLAGARTLAFRPPSTIWGVKVAGQAAMRRQVGSPVRSSSTMKLKTGIVGMPNVGKSTLFNAVTEAQGAMCANYPFATIEPNIGVVEVPDGRLKVLAEINKSVKTVPSTLDFYDIAGLVKGASKGEGLGNQFLANIRECDAIVHVVRCFEDPDIIHVEGSVDPVRDIDIINIELALADMAQVEKRLQKVAKDKKATASEKTGLAKLLKVLEEGKPVRTVELTEEEAKDTAYLGLLTAKKVIYACNVADSDLADGNAMVDGVRKFAEEEGARVVIVSAQVESELVDLDGEDKQEFLESLGVSEETCGLRALVKEAYTALGLQTYFTSGETETKAWTIYAGWTAPKAAGVIHSDFERGFIRAEAIKYEDLVNCGSEKAAKEKGLLRSEGKEYVVQEGDVLHFRFNVSK</sequence>
<dbReference type="AlphaFoldDB" id="D7G6Q9"/>
<keyword evidence="5" id="KW-0175">Coiled coil</keyword>
<comment type="similarity">
    <text evidence="4">Belongs to the TRAFAC class OBG-HflX-like GTPase superfamily. OBG GTPase family. YchF/OLA1 subfamily.</text>
</comment>
<dbReference type="Gene3D" id="3.40.50.300">
    <property type="entry name" value="P-loop containing nucleotide triphosphate hydrolases"/>
    <property type="match status" value="1"/>
</dbReference>
<reference evidence="8 9" key="1">
    <citation type="journal article" date="2010" name="Nature">
        <title>The Ectocarpus genome and the independent evolution of multicellularity in brown algae.</title>
        <authorList>
            <person name="Cock J.M."/>
            <person name="Sterck L."/>
            <person name="Rouze P."/>
            <person name="Scornet D."/>
            <person name="Allen A.E."/>
            <person name="Amoutzias G."/>
            <person name="Anthouard V."/>
            <person name="Artiguenave F."/>
            <person name="Aury J.M."/>
            <person name="Badger J.H."/>
            <person name="Beszteri B."/>
            <person name="Billiau K."/>
            <person name="Bonnet E."/>
            <person name="Bothwell J.H."/>
            <person name="Bowler C."/>
            <person name="Boyen C."/>
            <person name="Brownlee C."/>
            <person name="Carrano C.J."/>
            <person name="Charrier B."/>
            <person name="Cho G.Y."/>
            <person name="Coelho S.M."/>
            <person name="Collen J."/>
            <person name="Corre E."/>
            <person name="Da Silva C."/>
            <person name="Delage L."/>
            <person name="Delaroque N."/>
            <person name="Dittami S.M."/>
            <person name="Doulbeau S."/>
            <person name="Elias M."/>
            <person name="Farnham G."/>
            <person name="Gachon C.M."/>
            <person name="Gschloessl B."/>
            <person name="Heesch S."/>
            <person name="Jabbari K."/>
            <person name="Jubin C."/>
            <person name="Kawai H."/>
            <person name="Kimura K."/>
            <person name="Kloareg B."/>
            <person name="Kupper F.C."/>
            <person name="Lang D."/>
            <person name="Le Bail A."/>
            <person name="Leblanc C."/>
            <person name="Lerouge P."/>
            <person name="Lohr M."/>
            <person name="Lopez P.J."/>
            <person name="Martens C."/>
            <person name="Maumus F."/>
            <person name="Michel G."/>
            <person name="Miranda-Saavedra D."/>
            <person name="Morales J."/>
            <person name="Moreau H."/>
            <person name="Motomura T."/>
            <person name="Nagasato C."/>
            <person name="Napoli C.A."/>
            <person name="Nelson D.R."/>
            <person name="Nyvall-Collen P."/>
            <person name="Peters A.F."/>
            <person name="Pommier C."/>
            <person name="Potin P."/>
            <person name="Poulain J."/>
            <person name="Quesneville H."/>
            <person name="Read B."/>
            <person name="Rensing S.A."/>
            <person name="Ritter A."/>
            <person name="Rousvoal S."/>
            <person name="Samanta M."/>
            <person name="Samson G."/>
            <person name="Schroeder D.C."/>
            <person name="Segurens B."/>
            <person name="Strittmatter M."/>
            <person name="Tonon T."/>
            <person name="Tregear J.W."/>
            <person name="Valentin K."/>
            <person name="von Dassow P."/>
            <person name="Yamagishi T."/>
            <person name="Van de Peer Y."/>
            <person name="Wincker P."/>
        </authorList>
    </citation>
    <scope>NUCLEOTIDE SEQUENCE [LARGE SCALE GENOMIC DNA]</scope>
    <source>
        <strain evidence="9">Ec32 / CCAP1310/4</strain>
    </source>
</reference>
<protein>
    <recommendedName>
        <fullName evidence="4">Obg-like ATPase 1</fullName>
    </recommendedName>
</protein>
<dbReference type="Gene3D" id="1.10.150.300">
    <property type="entry name" value="TGS-like domain"/>
    <property type="match status" value="1"/>
</dbReference>
<dbReference type="InterPro" id="IPR041706">
    <property type="entry name" value="YchF_N"/>
</dbReference>
<dbReference type="GO" id="GO:0005525">
    <property type="term" value="F:GTP binding"/>
    <property type="evidence" value="ECO:0007669"/>
    <property type="project" value="InterPro"/>
</dbReference>
<dbReference type="GO" id="GO:0046872">
    <property type="term" value="F:metal ion binding"/>
    <property type="evidence" value="ECO:0007669"/>
    <property type="project" value="UniProtKB-KW"/>
</dbReference>
<evidence type="ECO:0000256" key="3">
    <source>
        <dbReference type="ARBA" id="ARBA00022840"/>
    </source>
</evidence>
<accession>D7G6Q9</accession>
<evidence type="ECO:0000256" key="5">
    <source>
        <dbReference type="SAM" id="Coils"/>
    </source>
</evidence>
<keyword evidence="4" id="KW-0963">Cytoplasm</keyword>
<dbReference type="OrthoDB" id="424823at2759"/>
<dbReference type="GO" id="GO:0043023">
    <property type="term" value="F:ribosomal large subunit binding"/>
    <property type="evidence" value="ECO:0007669"/>
    <property type="project" value="UniProtKB-UniRule"/>
</dbReference>
<dbReference type="GO" id="GO:0005737">
    <property type="term" value="C:cytoplasm"/>
    <property type="evidence" value="ECO:0007669"/>
    <property type="project" value="UniProtKB-SubCell"/>
</dbReference>
<dbReference type="InterPro" id="IPR006073">
    <property type="entry name" value="GTP-bd"/>
</dbReference>
<evidence type="ECO:0000256" key="2">
    <source>
        <dbReference type="ARBA" id="ARBA00022741"/>
    </source>
</evidence>
<feature type="domain" description="OBG-type G" evidence="7">
    <location>
        <begin position="53"/>
        <end position="304"/>
    </location>
</feature>
<feature type="coiled-coil region" evidence="5">
    <location>
        <begin position="181"/>
        <end position="208"/>
    </location>
</feature>
<keyword evidence="2 4" id="KW-0547">Nucleotide-binding</keyword>
<dbReference type="PANTHER" id="PTHR23305:SF18">
    <property type="entry name" value="OBG-TYPE G DOMAIN-CONTAINING PROTEIN"/>
    <property type="match status" value="1"/>
</dbReference>
<dbReference type="Pfam" id="PF06071">
    <property type="entry name" value="YchF-GTPase_C"/>
    <property type="match status" value="1"/>
</dbReference>
<proteinExistence type="inferred from homology"/>
<dbReference type="InParanoid" id="D7G6Q9"/>
<dbReference type="PANTHER" id="PTHR23305">
    <property type="entry name" value="OBG GTPASE FAMILY"/>
    <property type="match status" value="1"/>
</dbReference>
<dbReference type="InterPro" id="IPR012675">
    <property type="entry name" value="Beta-grasp_dom_sf"/>
</dbReference>
<keyword evidence="4" id="KW-0378">Hydrolase</keyword>
<keyword evidence="3 4" id="KW-0067">ATP-binding</keyword>
<dbReference type="PROSITE" id="PS51710">
    <property type="entry name" value="G_OBG"/>
    <property type="match status" value="1"/>
</dbReference>
<dbReference type="STRING" id="2880.D7G6Q9"/>
<gene>
    <name evidence="8" type="primary">PYchF</name>
    <name evidence="8" type="ORF">Esi_0079_0023</name>
</gene>
<dbReference type="eggNOG" id="KOG1491">
    <property type="taxonomic scope" value="Eukaryota"/>
</dbReference>
<dbReference type="GO" id="GO:0005524">
    <property type="term" value="F:ATP binding"/>
    <property type="evidence" value="ECO:0007669"/>
    <property type="project" value="UniProtKB-UniRule"/>
</dbReference>
<dbReference type="EMBL" id="FN649025">
    <property type="protein sequence ID" value="CBJ27603.1"/>
    <property type="molecule type" value="Genomic_DNA"/>
</dbReference>
<comment type="function">
    <text evidence="4">Hydrolyzes ATP, and can also hydrolyze GTP with lower efficiency. Has lower affinity for GTP.</text>
</comment>
<dbReference type="FunFam" id="3.10.20.30:FF:000001">
    <property type="entry name" value="Ribosome-binding ATPase YchF"/>
    <property type="match status" value="1"/>
</dbReference>
<evidence type="ECO:0000313" key="9">
    <source>
        <dbReference type="Proteomes" id="UP000002630"/>
    </source>
</evidence>
<dbReference type="Proteomes" id="UP000002630">
    <property type="component" value="Linkage Group LG27"/>
</dbReference>
<evidence type="ECO:0000259" key="7">
    <source>
        <dbReference type="PROSITE" id="PS51710"/>
    </source>
</evidence>
<comment type="subcellular location">
    <subcellularLocation>
        <location evidence="4">Cytoplasm</location>
    </subcellularLocation>
</comment>
<keyword evidence="9" id="KW-1185">Reference proteome</keyword>
<keyword evidence="1" id="KW-0479">Metal-binding</keyword>
<dbReference type="InterPro" id="IPR031167">
    <property type="entry name" value="G_OBG"/>
</dbReference>
<dbReference type="PRINTS" id="PR00326">
    <property type="entry name" value="GTP1OBG"/>
</dbReference>
<dbReference type="SUPFAM" id="SSF52540">
    <property type="entry name" value="P-loop containing nucleoside triphosphate hydrolases"/>
    <property type="match status" value="1"/>
</dbReference>
<dbReference type="CDD" id="cd04867">
    <property type="entry name" value="TGS_YchF_OLA1"/>
    <property type="match status" value="1"/>
</dbReference>
<feature type="signal peptide" evidence="6">
    <location>
        <begin position="1"/>
        <end position="19"/>
    </location>
</feature>
<dbReference type="Gene3D" id="3.10.20.30">
    <property type="match status" value="1"/>
</dbReference>
<dbReference type="HAMAP" id="MF_00944">
    <property type="entry name" value="YchF_OLA1_ATPase"/>
    <property type="match status" value="1"/>
</dbReference>
<dbReference type="Pfam" id="PF01926">
    <property type="entry name" value="MMR_HSR1"/>
    <property type="match status" value="1"/>
</dbReference>
<dbReference type="PIRSF" id="PIRSF006641">
    <property type="entry name" value="CHP00092"/>
    <property type="match status" value="1"/>
</dbReference>
<feature type="binding site" evidence="4">
    <location>
        <position position="255"/>
    </location>
    <ligand>
        <name>ATP</name>
        <dbReference type="ChEBI" id="CHEBI:30616"/>
    </ligand>
</feature>
<evidence type="ECO:0000313" key="8">
    <source>
        <dbReference type="EMBL" id="CBJ27603.1"/>
    </source>
</evidence>
<dbReference type="EMBL" id="FN649752">
    <property type="protein sequence ID" value="CBJ27603.1"/>
    <property type="molecule type" value="Genomic_DNA"/>
</dbReference>
<dbReference type="InterPro" id="IPR004396">
    <property type="entry name" value="ATPase_YchF/OLA1"/>
</dbReference>
<dbReference type="InterPro" id="IPR023192">
    <property type="entry name" value="TGS-like_dom_sf"/>
</dbReference>
<dbReference type="FunFam" id="1.10.150.300:FF:000001">
    <property type="entry name" value="Ribosome-binding ATPase YchF"/>
    <property type="match status" value="1"/>
</dbReference>
<dbReference type="GO" id="GO:0016887">
    <property type="term" value="F:ATP hydrolysis activity"/>
    <property type="evidence" value="ECO:0007669"/>
    <property type="project" value="UniProtKB-UniRule"/>
</dbReference>
<dbReference type="CDD" id="cd01900">
    <property type="entry name" value="YchF"/>
    <property type="match status" value="1"/>
</dbReference>
<organism evidence="8 9">
    <name type="scientific">Ectocarpus siliculosus</name>
    <name type="common">Brown alga</name>
    <name type="synonym">Conferva siliculosa</name>
    <dbReference type="NCBI Taxonomy" id="2880"/>
    <lineage>
        <taxon>Eukaryota</taxon>
        <taxon>Sar</taxon>
        <taxon>Stramenopiles</taxon>
        <taxon>Ochrophyta</taxon>
        <taxon>PX clade</taxon>
        <taxon>Phaeophyceae</taxon>
        <taxon>Ectocarpales</taxon>
        <taxon>Ectocarpaceae</taxon>
        <taxon>Ectocarpus</taxon>
    </lineage>
</organism>